<dbReference type="RefSeq" id="WP_145019718.1">
    <property type="nucleotide sequence ID" value="NZ_VLLN01000005.1"/>
</dbReference>
<evidence type="ECO:0000256" key="6">
    <source>
        <dbReference type="ARBA" id="ARBA00022840"/>
    </source>
</evidence>
<dbReference type="SMART" id="SM00331">
    <property type="entry name" value="PP2C_SIG"/>
    <property type="match status" value="1"/>
</dbReference>
<dbReference type="PANTHER" id="PTHR43289:SF6">
    <property type="entry name" value="SERINE_THREONINE-PROTEIN KINASE NEKL-3"/>
    <property type="match status" value="1"/>
</dbReference>
<dbReference type="SMART" id="SM00332">
    <property type="entry name" value="PP2Cc"/>
    <property type="match status" value="1"/>
</dbReference>
<dbReference type="GO" id="GO:0005524">
    <property type="term" value="F:ATP binding"/>
    <property type="evidence" value="ECO:0007669"/>
    <property type="project" value="UniProtKB-KW"/>
</dbReference>
<keyword evidence="5" id="KW-0418">Kinase</keyword>
<evidence type="ECO:0000256" key="1">
    <source>
        <dbReference type="ARBA" id="ARBA00012513"/>
    </source>
</evidence>
<dbReference type="SUPFAM" id="SSF56112">
    <property type="entry name" value="Protein kinase-like (PK-like)"/>
    <property type="match status" value="1"/>
</dbReference>
<evidence type="ECO:0000313" key="10">
    <source>
        <dbReference type="EMBL" id="TWJ26504.1"/>
    </source>
</evidence>
<evidence type="ECO:0000256" key="4">
    <source>
        <dbReference type="ARBA" id="ARBA00022741"/>
    </source>
</evidence>
<proteinExistence type="predicted"/>
<dbReference type="SUPFAM" id="SSF81606">
    <property type="entry name" value="PP2C-like"/>
    <property type="match status" value="1"/>
</dbReference>
<feature type="domain" description="Protein kinase" evidence="8">
    <location>
        <begin position="283"/>
        <end position="544"/>
    </location>
</feature>
<keyword evidence="11" id="KW-1185">Reference proteome</keyword>
<dbReference type="InterPro" id="IPR036457">
    <property type="entry name" value="PPM-type-like_dom_sf"/>
</dbReference>
<feature type="transmembrane region" description="Helical" evidence="7">
    <location>
        <begin position="571"/>
        <end position="591"/>
    </location>
</feature>
<reference evidence="10 11" key="1">
    <citation type="submission" date="2019-07" db="EMBL/GenBank/DDBJ databases">
        <title>Genomic Encyclopedia of Archaeal and Bacterial Type Strains, Phase II (KMG-II): from individual species to whole genera.</title>
        <authorList>
            <person name="Goeker M."/>
        </authorList>
    </citation>
    <scope>NUCLEOTIDE SEQUENCE [LARGE SCALE GENOMIC DNA]</scope>
    <source>
        <strain evidence="10 11">ATCC BAA-1139</strain>
    </source>
</reference>
<dbReference type="OrthoDB" id="9801841at2"/>
<dbReference type="Gene3D" id="1.10.510.10">
    <property type="entry name" value="Transferase(Phosphotransferase) domain 1"/>
    <property type="match status" value="1"/>
</dbReference>
<dbReference type="AlphaFoldDB" id="A0A562W9Z3"/>
<dbReference type="EC" id="2.7.11.1" evidence="1"/>
<dbReference type="GO" id="GO:0004674">
    <property type="term" value="F:protein serine/threonine kinase activity"/>
    <property type="evidence" value="ECO:0007669"/>
    <property type="project" value="UniProtKB-KW"/>
</dbReference>
<evidence type="ECO:0000256" key="5">
    <source>
        <dbReference type="ARBA" id="ARBA00022777"/>
    </source>
</evidence>
<keyword evidence="7" id="KW-1133">Transmembrane helix</keyword>
<accession>A0A562W9Z3</accession>
<dbReference type="PANTHER" id="PTHR43289">
    <property type="entry name" value="MITOGEN-ACTIVATED PROTEIN KINASE KINASE KINASE 20-RELATED"/>
    <property type="match status" value="1"/>
</dbReference>
<dbReference type="CDD" id="cd00143">
    <property type="entry name" value="PP2Cc"/>
    <property type="match status" value="1"/>
</dbReference>
<evidence type="ECO:0000313" key="11">
    <source>
        <dbReference type="Proteomes" id="UP000319449"/>
    </source>
</evidence>
<name>A0A562W9Z3_9BACT</name>
<dbReference type="Proteomes" id="UP000319449">
    <property type="component" value="Unassembled WGS sequence"/>
</dbReference>
<keyword evidence="6" id="KW-0067">ATP-binding</keyword>
<keyword evidence="7" id="KW-0812">Transmembrane</keyword>
<organism evidence="10 11">
    <name type="scientific">Geobacter argillaceus</name>
    <dbReference type="NCBI Taxonomy" id="345631"/>
    <lineage>
        <taxon>Bacteria</taxon>
        <taxon>Pseudomonadati</taxon>
        <taxon>Thermodesulfobacteriota</taxon>
        <taxon>Desulfuromonadia</taxon>
        <taxon>Geobacterales</taxon>
        <taxon>Geobacteraceae</taxon>
        <taxon>Geobacter</taxon>
    </lineage>
</organism>
<evidence type="ECO:0000256" key="7">
    <source>
        <dbReference type="SAM" id="Phobius"/>
    </source>
</evidence>
<comment type="caution">
    <text evidence="10">The sequence shown here is derived from an EMBL/GenBank/DDBJ whole genome shotgun (WGS) entry which is preliminary data.</text>
</comment>
<evidence type="ECO:0000256" key="2">
    <source>
        <dbReference type="ARBA" id="ARBA00022527"/>
    </source>
</evidence>
<dbReference type="SMART" id="SM00220">
    <property type="entry name" value="S_TKc"/>
    <property type="match status" value="1"/>
</dbReference>
<dbReference type="Pfam" id="PF00069">
    <property type="entry name" value="Pkinase"/>
    <property type="match status" value="1"/>
</dbReference>
<dbReference type="EMBL" id="VLLN01000005">
    <property type="protein sequence ID" value="TWJ26504.1"/>
    <property type="molecule type" value="Genomic_DNA"/>
</dbReference>
<sequence>MELIYAELSSPGPVRDNNEDFVGFWQPQTLEEKRSHGAVAVLADGVGGLNHGEVASQLAVETALQTFREAPDGKSPQQLLTQMFNAANLAVYDKGMEDHGKSRMATTLCIAVFRNNEVVVGNVGDSRVYLVHKGEIKQLSTDHSYVGMQQKFGLISEQDAKTSEHRNILTRSVGQDPVIRVDVEDATVGKGDRVVLCSDGLYTHVADNEIADIASRLSPAQACRQLVALAEQRGTDDNLSVQVIQINDVEEITYYRGAPMYHKPSAPSDGYELHPGQTLDERFFITETISRSGMATIFKATDLKTRETVAVKVPFMEFESDAGFYARFEREEEIGLRLDHPYILRFVPVEEHRSRPYIVTEYLRGYTLAHLLNNVRPMPEKDAIKLASRVCEALAYMHEHGVIHRDLKPQNIMICYDGTIRIMDFGIAKAEEGRRITFAGFSPAVGTPDYMAPEQIKGKRGDARTDIYSLGAMLYEMVVGATPFEGENLFVVMNARVTGDPVAPRELNPNVSPQLEEVVLHAMERDPAKRYPTAAAMKGELDNLAAVSLTGRCDRLQKPTALKNGWNKARWVVLAVVIMAIVFILLLLLILQRGPAH</sequence>
<dbReference type="Gene3D" id="3.60.40.10">
    <property type="entry name" value="PPM-type phosphatase domain"/>
    <property type="match status" value="1"/>
</dbReference>
<dbReference type="InterPro" id="IPR011009">
    <property type="entry name" value="Kinase-like_dom_sf"/>
</dbReference>
<dbReference type="Gene3D" id="3.30.200.20">
    <property type="entry name" value="Phosphorylase Kinase, domain 1"/>
    <property type="match status" value="1"/>
</dbReference>
<gene>
    <name evidence="10" type="ORF">JN12_01212</name>
</gene>
<evidence type="ECO:0000256" key="3">
    <source>
        <dbReference type="ARBA" id="ARBA00022679"/>
    </source>
</evidence>
<keyword evidence="3" id="KW-0808">Transferase</keyword>
<dbReference type="CDD" id="cd14014">
    <property type="entry name" value="STKc_PknB_like"/>
    <property type="match status" value="1"/>
</dbReference>
<dbReference type="InterPro" id="IPR008271">
    <property type="entry name" value="Ser/Thr_kinase_AS"/>
</dbReference>
<keyword evidence="7" id="KW-0472">Membrane</keyword>
<dbReference type="FunFam" id="1.10.510.10:FF:000021">
    <property type="entry name" value="Serine/threonine protein kinase"/>
    <property type="match status" value="1"/>
</dbReference>
<dbReference type="InterPro" id="IPR001932">
    <property type="entry name" value="PPM-type_phosphatase-like_dom"/>
</dbReference>
<keyword evidence="4" id="KW-0547">Nucleotide-binding</keyword>
<dbReference type="PROSITE" id="PS50011">
    <property type="entry name" value="PROTEIN_KINASE_DOM"/>
    <property type="match status" value="1"/>
</dbReference>
<dbReference type="InterPro" id="IPR000719">
    <property type="entry name" value="Prot_kinase_dom"/>
</dbReference>
<protein>
    <recommendedName>
        <fullName evidence="1">non-specific serine/threonine protein kinase</fullName>
        <ecNumber evidence="1">2.7.11.1</ecNumber>
    </recommendedName>
</protein>
<dbReference type="Pfam" id="PF13672">
    <property type="entry name" value="PP2C_2"/>
    <property type="match status" value="1"/>
</dbReference>
<dbReference type="PROSITE" id="PS00108">
    <property type="entry name" value="PROTEIN_KINASE_ST"/>
    <property type="match status" value="1"/>
</dbReference>
<dbReference type="PROSITE" id="PS51746">
    <property type="entry name" value="PPM_2"/>
    <property type="match status" value="1"/>
</dbReference>
<keyword evidence="2" id="KW-0723">Serine/threonine-protein kinase</keyword>
<evidence type="ECO:0000259" key="9">
    <source>
        <dbReference type="PROSITE" id="PS51746"/>
    </source>
</evidence>
<evidence type="ECO:0000259" key="8">
    <source>
        <dbReference type="PROSITE" id="PS50011"/>
    </source>
</evidence>
<feature type="domain" description="PPM-type phosphatase" evidence="9">
    <location>
        <begin position="4"/>
        <end position="246"/>
    </location>
</feature>